<feature type="transmembrane region" description="Helical" evidence="1">
    <location>
        <begin position="35"/>
        <end position="54"/>
    </location>
</feature>
<dbReference type="Proteomes" id="UP000017938">
    <property type="component" value="Unassembled WGS sequence"/>
</dbReference>
<name>R6U2R3_9BACT</name>
<organism evidence="2 3">
    <name type="scientific">Candidatus Colimorpha enterica</name>
    <dbReference type="NCBI Taxonomy" id="3083063"/>
    <lineage>
        <taxon>Bacteria</taxon>
        <taxon>Pseudomonadati</taxon>
        <taxon>Bacteroidota</taxon>
        <taxon>Bacteroidia</taxon>
        <taxon>Bacteroidales</taxon>
        <taxon>Candidatus Colimorpha</taxon>
    </lineage>
</organism>
<proteinExistence type="predicted"/>
<protein>
    <submittedName>
        <fullName evidence="2">Uncharacterized protein</fullName>
    </submittedName>
</protein>
<reference evidence="2" key="1">
    <citation type="submission" date="2012-11" db="EMBL/GenBank/DDBJ databases">
        <title>Dependencies among metagenomic species, viruses, plasmids and units of genetic variation.</title>
        <authorList>
            <person name="Nielsen H.B."/>
            <person name="Almeida M."/>
            <person name="Juncker A.S."/>
            <person name="Rasmussen S."/>
            <person name="Li J."/>
            <person name="Sunagawa S."/>
            <person name="Plichta D."/>
            <person name="Gautier L."/>
            <person name="Le Chatelier E."/>
            <person name="Peletier E."/>
            <person name="Bonde I."/>
            <person name="Nielsen T."/>
            <person name="Manichanh C."/>
            <person name="Arumugam M."/>
            <person name="Batto J."/>
            <person name="Santos M.B.Q.D."/>
            <person name="Blom N."/>
            <person name="Borruel N."/>
            <person name="Burgdorf K.S."/>
            <person name="Boumezbeur F."/>
            <person name="Casellas F."/>
            <person name="Dore J."/>
            <person name="Guarner F."/>
            <person name="Hansen T."/>
            <person name="Hildebrand F."/>
            <person name="Kaas R.S."/>
            <person name="Kennedy S."/>
            <person name="Kristiansen K."/>
            <person name="Kultima J.R."/>
            <person name="Leonard P."/>
            <person name="Levenez F."/>
            <person name="Lund O."/>
            <person name="Moumen B."/>
            <person name="Le Paslier D."/>
            <person name="Pons N."/>
            <person name="Pedersen O."/>
            <person name="Prifti E."/>
            <person name="Qin J."/>
            <person name="Raes J."/>
            <person name="Tap J."/>
            <person name="Tims S."/>
            <person name="Ussery D.W."/>
            <person name="Yamada T."/>
            <person name="MetaHit consortium"/>
            <person name="Renault P."/>
            <person name="Sicheritz-Ponten T."/>
            <person name="Bork P."/>
            <person name="Wang J."/>
            <person name="Brunak S."/>
            <person name="Ehrlich S.D."/>
        </authorList>
    </citation>
    <scope>NUCLEOTIDE SEQUENCE [LARGE SCALE GENOMIC DNA]</scope>
</reference>
<gene>
    <name evidence="2" type="ORF">BN580_00157</name>
</gene>
<evidence type="ECO:0000256" key="1">
    <source>
        <dbReference type="SAM" id="Phobius"/>
    </source>
</evidence>
<keyword evidence="1" id="KW-0472">Membrane</keyword>
<dbReference type="EMBL" id="CBFW010000368">
    <property type="protein sequence ID" value="CDC76394.1"/>
    <property type="molecule type" value="Genomic_DNA"/>
</dbReference>
<sequence length="63" mass="7205">MSQQTEIILYAIAGILFILGLLICKHDSKMADSKLFKIVAIIVPLVWLILYDILEIKSWVDLM</sequence>
<accession>R6U2R3</accession>
<keyword evidence="1" id="KW-0812">Transmembrane</keyword>
<dbReference type="STRING" id="1263015.BN580_00157"/>
<evidence type="ECO:0000313" key="3">
    <source>
        <dbReference type="Proteomes" id="UP000017938"/>
    </source>
</evidence>
<evidence type="ECO:0000313" key="2">
    <source>
        <dbReference type="EMBL" id="CDC76394.1"/>
    </source>
</evidence>
<keyword evidence="1" id="KW-1133">Transmembrane helix</keyword>
<feature type="transmembrane region" description="Helical" evidence="1">
    <location>
        <begin position="6"/>
        <end position="23"/>
    </location>
</feature>
<dbReference type="AlphaFoldDB" id="R6U2R3"/>
<comment type="caution">
    <text evidence="2">The sequence shown here is derived from an EMBL/GenBank/DDBJ whole genome shotgun (WGS) entry which is preliminary data.</text>
</comment>